<dbReference type="GO" id="GO:0003824">
    <property type="term" value="F:catalytic activity"/>
    <property type="evidence" value="ECO:0007669"/>
    <property type="project" value="InterPro"/>
</dbReference>
<dbReference type="SFLD" id="SFLDS00029">
    <property type="entry name" value="Radical_SAM"/>
    <property type="match status" value="1"/>
</dbReference>
<dbReference type="GO" id="GO:0051536">
    <property type="term" value="F:iron-sulfur cluster binding"/>
    <property type="evidence" value="ECO:0007669"/>
    <property type="project" value="UniProtKB-KW"/>
</dbReference>
<dbReference type="Proteomes" id="UP000230779">
    <property type="component" value="Unassembled WGS sequence"/>
</dbReference>
<protein>
    <submittedName>
        <fullName evidence="7">Radical SAM protein</fullName>
    </submittedName>
</protein>
<gene>
    <name evidence="7" type="ORF">COY66_03220</name>
</gene>
<keyword evidence="3" id="KW-0479">Metal-binding</keyword>
<dbReference type="GO" id="GO:0005829">
    <property type="term" value="C:cytosol"/>
    <property type="evidence" value="ECO:0007669"/>
    <property type="project" value="TreeGrafter"/>
</dbReference>
<dbReference type="AlphaFoldDB" id="A0A2M7RK20"/>
<keyword evidence="2" id="KW-0949">S-adenosyl-L-methionine</keyword>
<comment type="cofactor">
    <cofactor evidence="1">
        <name>[4Fe-4S] cluster</name>
        <dbReference type="ChEBI" id="CHEBI:49883"/>
    </cofactor>
</comment>
<reference evidence="7 8" key="1">
    <citation type="submission" date="2017-09" db="EMBL/GenBank/DDBJ databases">
        <title>Depth-based differentiation of microbial function through sediment-hosted aquifers and enrichment of novel symbionts in the deep terrestrial subsurface.</title>
        <authorList>
            <person name="Probst A.J."/>
            <person name="Ladd B."/>
            <person name="Jarett J.K."/>
            <person name="Geller-Mcgrath D.E."/>
            <person name="Sieber C.M."/>
            <person name="Emerson J.B."/>
            <person name="Anantharaman K."/>
            <person name="Thomas B.C."/>
            <person name="Malmstrom R."/>
            <person name="Stieglmeier M."/>
            <person name="Klingl A."/>
            <person name="Woyke T."/>
            <person name="Ryan C.M."/>
            <person name="Banfield J.F."/>
        </authorList>
    </citation>
    <scope>NUCLEOTIDE SEQUENCE [LARGE SCALE GENOMIC DNA]</scope>
    <source>
        <strain evidence="7">CG_4_10_14_0_8_um_filter_42_10</strain>
    </source>
</reference>
<evidence type="ECO:0000256" key="3">
    <source>
        <dbReference type="ARBA" id="ARBA00022723"/>
    </source>
</evidence>
<dbReference type="SUPFAM" id="SSF102114">
    <property type="entry name" value="Radical SAM enzymes"/>
    <property type="match status" value="1"/>
</dbReference>
<name>A0A2M7RK20_9BACT</name>
<accession>A0A2M7RK20</accession>
<evidence type="ECO:0000256" key="4">
    <source>
        <dbReference type="ARBA" id="ARBA00023004"/>
    </source>
</evidence>
<dbReference type="InterPro" id="IPR023404">
    <property type="entry name" value="rSAM_horseshoe"/>
</dbReference>
<dbReference type="PROSITE" id="PS51918">
    <property type="entry name" value="RADICAL_SAM"/>
    <property type="match status" value="1"/>
</dbReference>
<organism evidence="7 8">
    <name type="scientific">Candidatus Kerfeldbacteria bacterium CG_4_10_14_0_8_um_filter_42_10</name>
    <dbReference type="NCBI Taxonomy" id="2014248"/>
    <lineage>
        <taxon>Bacteria</taxon>
        <taxon>Candidatus Kerfeldiibacteriota</taxon>
    </lineage>
</organism>
<keyword evidence="4" id="KW-0408">Iron</keyword>
<evidence type="ECO:0000259" key="6">
    <source>
        <dbReference type="PROSITE" id="PS51918"/>
    </source>
</evidence>
<dbReference type="GO" id="GO:0046872">
    <property type="term" value="F:metal ion binding"/>
    <property type="evidence" value="ECO:0007669"/>
    <property type="project" value="UniProtKB-KW"/>
</dbReference>
<evidence type="ECO:0000313" key="8">
    <source>
        <dbReference type="Proteomes" id="UP000230779"/>
    </source>
</evidence>
<feature type="domain" description="Radical SAM core" evidence="6">
    <location>
        <begin position="244"/>
        <end position="478"/>
    </location>
</feature>
<dbReference type="Gene3D" id="3.80.30.20">
    <property type="entry name" value="tm_1862 like domain"/>
    <property type="match status" value="1"/>
</dbReference>
<evidence type="ECO:0000256" key="5">
    <source>
        <dbReference type="ARBA" id="ARBA00023014"/>
    </source>
</evidence>
<dbReference type="InterPro" id="IPR006638">
    <property type="entry name" value="Elp3/MiaA/NifB-like_rSAM"/>
</dbReference>
<dbReference type="InterPro" id="IPR051198">
    <property type="entry name" value="BchE-like"/>
</dbReference>
<dbReference type="CDD" id="cd01335">
    <property type="entry name" value="Radical_SAM"/>
    <property type="match status" value="1"/>
</dbReference>
<evidence type="ECO:0000313" key="7">
    <source>
        <dbReference type="EMBL" id="PIY96726.1"/>
    </source>
</evidence>
<evidence type="ECO:0000256" key="1">
    <source>
        <dbReference type="ARBA" id="ARBA00001966"/>
    </source>
</evidence>
<keyword evidence="5" id="KW-0411">Iron-sulfur</keyword>
<dbReference type="InterPro" id="IPR058240">
    <property type="entry name" value="rSAM_sf"/>
</dbReference>
<dbReference type="Pfam" id="PF04055">
    <property type="entry name" value="Radical_SAM"/>
    <property type="match status" value="1"/>
</dbReference>
<comment type="caution">
    <text evidence="7">The sequence shown here is derived from an EMBL/GenBank/DDBJ whole genome shotgun (WGS) entry which is preliminary data.</text>
</comment>
<sequence length="654" mass="74915">MKMILQAVWAFFVAVKTQIRSPALFSIGWELIQQMGNLRAVLRGQQILNVVLIAPSRYDPENGFVISSWRGVLPNSSLATIYNLVLRQRLGPNVRLVLRVYDEYVQQVRIGRIAKLCGFWNAMSLVMLTGVQNNQFPRATDLALEFRKRGIQVIIGGFHVSGVLAQFPQDGGVVNRRAFREFGLLGLVENGVSLFAGEAEGRIGMVLQDFLAGRSQPIYNFIGKPPDLSQEPFPIIYPVLRSRIFVRFAVPLQPCRGCPFRCRFCPTPVVHGRVIRSHSMSCFETAVRENYQRGARYFVFTADNLARDPYWEQKFDFLIALKEKEGKRIRFMMQADTGCHRIPRFLEKAALAGCRIMFSGMESVNPRNLAAINKPHNRVEEYQELVQAAHTYGIAIHFGYMIGLPADTPESIAQDVETLLGLHPDLVTFSLVTPLPGADDHRELFCQGQPMDPDLNAYDLMTRPVTAHPIMSQEEWMAAFQAAWSKFYSVENVASFLRKGGNYGRDLWRIAWYKYAIDVLGQHPMGSGFHRKRYRRARRPGFPKLNWIQFQLFRAREAVQIGKKFRQLALELVEIWLQSREKEAGKGISRWLGDRATRSDVAAYWSSLTGRLVRNDFRCLFSRELLRYAWLDLVIMFGFLHALFSHLQSYLEEN</sequence>
<dbReference type="PANTHER" id="PTHR43409:SF7">
    <property type="entry name" value="BLL1977 PROTEIN"/>
    <property type="match status" value="1"/>
</dbReference>
<dbReference type="SMART" id="SM00729">
    <property type="entry name" value="Elp3"/>
    <property type="match status" value="1"/>
</dbReference>
<dbReference type="InterPro" id="IPR007197">
    <property type="entry name" value="rSAM"/>
</dbReference>
<dbReference type="EMBL" id="PFMD01000031">
    <property type="protein sequence ID" value="PIY96726.1"/>
    <property type="molecule type" value="Genomic_DNA"/>
</dbReference>
<dbReference type="PANTHER" id="PTHR43409">
    <property type="entry name" value="ANAEROBIC MAGNESIUM-PROTOPORPHYRIN IX MONOMETHYL ESTER CYCLASE-RELATED"/>
    <property type="match status" value="1"/>
</dbReference>
<evidence type="ECO:0000256" key="2">
    <source>
        <dbReference type="ARBA" id="ARBA00022691"/>
    </source>
</evidence>
<dbReference type="SFLD" id="SFLDG01082">
    <property type="entry name" value="B12-binding_domain_containing"/>
    <property type="match status" value="1"/>
</dbReference>
<proteinExistence type="predicted"/>